<evidence type="ECO:0000313" key="3">
    <source>
        <dbReference type="Proteomes" id="UP000315813"/>
    </source>
</evidence>
<proteinExistence type="predicted"/>
<feature type="domain" description="Capsid Gp10A/Gp10B-like" evidence="1">
    <location>
        <begin position="56"/>
        <end position="310"/>
    </location>
</feature>
<keyword evidence="3" id="KW-1185">Reference proteome</keyword>
<dbReference type="InterPro" id="IPR049301">
    <property type="entry name" value="Capsid_Gp10A/Gp10B-like_dom"/>
</dbReference>
<organism evidence="2 3">
    <name type="scientific">Bordetella phage vB_BbrP_BB8</name>
    <dbReference type="NCBI Taxonomy" id="2587820"/>
    <lineage>
        <taxon>Viruses</taxon>
        <taxon>Duplodnaviria</taxon>
        <taxon>Heunggongvirae</taxon>
        <taxon>Uroviricota</taxon>
        <taxon>Caudoviricetes</taxon>
        <taxon>Autographivirales</taxon>
        <taxon>Autographivirales incertae sedis</taxon>
        <taxon>Vistulavirus</taxon>
        <taxon>Vistulavirus BB8</taxon>
    </lineage>
</organism>
<sequence length="316" mass="33687">MANAIVSRLGQKDLAGDAKAIFLKVFAGEVLTAYETARVASRYVRSRSITHGKSAQFPVMGKASGSYHQPGVEILGGQLPHNEVVITIDDLLISPLFIANIDEAMNHYDVRGYYSSQMGIFLANAEDKHLLQLAVLAARASARITGEPGGSVITSANSATDAEALITAIFQAAQTFDEKDVPDDERAFFLKPAQYYLLAQNTKIMNKDWGGAGVYADGKVLRVAGMEIVKTNNLPTTNVTTGVDAGTDNKYAGNFTTTVGVALQRDALGTVNLMDLALESEYQVSRQGTLMVGKFAKGHGILAPQCAVEVRTAAPA</sequence>
<evidence type="ECO:0000313" key="2">
    <source>
        <dbReference type="EMBL" id="QDB71019.1"/>
    </source>
</evidence>
<dbReference type="Pfam" id="PF21703">
    <property type="entry name" value="Gp10A-like"/>
    <property type="match status" value="1"/>
</dbReference>
<protein>
    <submittedName>
        <fullName evidence="2">Major capsid protein</fullName>
    </submittedName>
</protein>
<reference evidence="2 3" key="1">
    <citation type="submission" date="2019-05" db="EMBL/GenBank/DDBJ databases">
        <authorList>
            <person name="Karczewska-Golec J."/>
            <person name="Decewicz P."/>
            <person name="Golec P."/>
        </authorList>
    </citation>
    <scope>NUCLEOTIDE SEQUENCE [LARGE SCALE GENOMIC DNA]</scope>
</reference>
<accession>A0A4Y5TPR7</accession>
<evidence type="ECO:0000259" key="1">
    <source>
        <dbReference type="Pfam" id="PF21703"/>
    </source>
</evidence>
<name>A0A4Y5TPR7_9CAUD</name>
<dbReference type="EMBL" id="MK984681">
    <property type="protein sequence ID" value="QDB71019.1"/>
    <property type="molecule type" value="Genomic_DNA"/>
</dbReference>
<dbReference type="Proteomes" id="UP000315813">
    <property type="component" value="Segment"/>
</dbReference>
<gene>
    <name evidence="2" type="ORF">bb8_p44</name>
</gene>